<gene>
    <name evidence="5" type="ORF">A1O3_03966</name>
</gene>
<evidence type="ECO:0000256" key="3">
    <source>
        <dbReference type="ARBA" id="ARBA00022694"/>
    </source>
</evidence>
<accession>W9YXI7</accession>
<dbReference type="STRING" id="1182542.W9YXI7"/>
<feature type="compositionally biased region" description="Basic and acidic residues" evidence="4">
    <location>
        <begin position="348"/>
        <end position="362"/>
    </location>
</feature>
<dbReference type="GO" id="GO:0005655">
    <property type="term" value="C:nucleolar ribonuclease P complex"/>
    <property type="evidence" value="ECO:0007669"/>
    <property type="project" value="TreeGrafter"/>
</dbReference>
<dbReference type="HOGENOM" id="CLU_048451_1_0_1"/>
<dbReference type="OrthoDB" id="17948at2759"/>
<evidence type="ECO:0000256" key="1">
    <source>
        <dbReference type="ARBA" id="ARBA00004123"/>
    </source>
</evidence>
<keyword evidence="6" id="KW-1185">Reference proteome</keyword>
<evidence type="ECO:0000313" key="6">
    <source>
        <dbReference type="Proteomes" id="UP000019478"/>
    </source>
</evidence>
<dbReference type="PANTHER" id="PTHR13031">
    <property type="entry name" value="RIBONUCLEASE P SUBUNIT P30"/>
    <property type="match status" value="1"/>
</dbReference>
<dbReference type="Gene3D" id="3.20.20.140">
    <property type="entry name" value="Metal-dependent hydrolases"/>
    <property type="match status" value="1"/>
</dbReference>
<reference evidence="5 6" key="1">
    <citation type="submission" date="2013-03" db="EMBL/GenBank/DDBJ databases">
        <title>The Genome Sequence of Capronia epimyces CBS 606.96.</title>
        <authorList>
            <consortium name="The Broad Institute Genomics Platform"/>
            <person name="Cuomo C."/>
            <person name="de Hoog S."/>
            <person name="Gorbushina A."/>
            <person name="Walker B."/>
            <person name="Young S.K."/>
            <person name="Zeng Q."/>
            <person name="Gargeya S."/>
            <person name="Fitzgerald M."/>
            <person name="Haas B."/>
            <person name="Abouelleil A."/>
            <person name="Allen A.W."/>
            <person name="Alvarado L."/>
            <person name="Arachchi H.M."/>
            <person name="Berlin A.M."/>
            <person name="Chapman S.B."/>
            <person name="Gainer-Dewar J."/>
            <person name="Goldberg J."/>
            <person name="Griggs A."/>
            <person name="Gujja S."/>
            <person name="Hansen M."/>
            <person name="Howarth C."/>
            <person name="Imamovic A."/>
            <person name="Ireland A."/>
            <person name="Larimer J."/>
            <person name="McCowan C."/>
            <person name="Murphy C."/>
            <person name="Pearson M."/>
            <person name="Poon T.W."/>
            <person name="Priest M."/>
            <person name="Roberts A."/>
            <person name="Saif S."/>
            <person name="Shea T."/>
            <person name="Sisk P."/>
            <person name="Sykes S."/>
            <person name="Wortman J."/>
            <person name="Nusbaum C."/>
            <person name="Birren B."/>
        </authorList>
    </citation>
    <scope>NUCLEOTIDE SEQUENCE [LARGE SCALE GENOMIC DNA]</scope>
    <source>
        <strain evidence="5 6">CBS 606.96</strain>
    </source>
</reference>
<dbReference type="AlphaFoldDB" id="W9YXI7"/>
<evidence type="ECO:0000256" key="2">
    <source>
        <dbReference type="ARBA" id="ARBA00007331"/>
    </source>
</evidence>
<feature type="compositionally biased region" description="Polar residues" evidence="4">
    <location>
        <begin position="303"/>
        <end position="326"/>
    </location>
</feature>
<protein>
    <submittedName>
        <fullName evidence="5">Ribonuclease P/MRP protein subunit RPP1</fullName>
    </submittedName>
</protein>
<dbReference type="RefSeq" id="XP_007732288.1">
    <property type="nucleotide sequence ID" value="XM_007734098.1"/>
</dbReference>
<dbReference type="GeneID" id="19168088"/>
<dbReference type="InterPro" id="IPR002738">
    <property type="entry name" value="RNase_P_p30"/>
</dbReference>
<dbReference type="GO" id="GO:0003723">
    <property type="term" value="F:RNA binding"/>
    <property type="evidence" value="ECO:0007669"/>
    <property type="project" value="TreeGrafter"/>
</dbReference>
<sequence length="368" mass="39850">MPFHDLNVPYTANHADQSHTLAFHAELGYSVVAVSVAETGKLPPTLPTIPVSALTVPKSITTVLTRLTLTISDAAQNHRLASLQSQYSLLALRPTNEKALQLCCSSLDCDLISLDFSQRLPFWLKFTTVSSALQRGVRFEICYGPGVQGGNPDARRNLISGSAALIRATRGRGIILSSEAKNALGVRGPHDVINLAQVWGLGQERGKEALCEEAGKVVRLAALKRSSFRGVVQAIEGGAENTSIPAKKVERLQQTQKEKASNPARWAGGKNSVVREQEATRGKNSVVKEQGTTKDGREETETGFFNLNGTKRKSSTASLTPTQSAPTRDGEEKQPLSKRETKRRAKKARLERQDGPRPRPGDPEAACV</sequence>
<dbReference type="GO" id="GO:0008033">
    <property type="term" value="P:tRNA processing"/>
    <property type="evidence" value="ECO:0007669"/>
    <property type="project" value="UniProtKB-KW"/>
</dbReference>
<feature type="region of interest" description="Disordered" evidence="4">
    <location>
        <begin position="253"/>
        <end position="368"/>
    </location>
</feature>
<name>W9YXI7_9EURO</name>
<feature type="compositionally biased region" description="Basic and acidic residues" evidence="4">
    <location>
        <begin position="328"/>
        <end position="339"/>
    </location>
</feature>
<dbReference type="Proteomes" id="UP000019478">
    <property type="component" value="Unassembled WGS sequence"/>
</dbReference>
<dbReference type="PANTHER" id="PTHR13031:SF0">
    <property type="entry name" value="RIBONUCLEASE P PROTEIN SUBUNIT P30"/>
    <property type="match status" value="1"/>
</dbReference>
<keyword evidence="3" id="KW-0819">tRNA processing</keyword>
<dbReference type="eggNOG" id="KOG2363">
    <property type="taxonomic scope" value="Eukaryota"/>
</dbReference>
<dbReference type="EMBL" id="AMGY01000003">
    <property type="protein sequence ID" value="EXJ87009.1"/>
    <property type="molecule type" value="Genomic_DNA"/>
</dbReference>
<evidence type="ECO:0000313" key="5">
    <source>
        <dbReference type="EMBL" id="EXJ87009.1"/>
    </source>
</evidence>
<comment type="caution">
    <text evidence="5">The sequence shown here is derived from an EMBL/GenBank/DDBJ whole genome shotgun (WGS) entry which is preliminary data.</text>
</comment>
<organism evidence="5 6">
    <name type="scientific">Capronia epimyces CBS 606.96</name>
    <dbReference type="NCBI Taxonomy" id="1182542"/>
    <lineage>
        <taxon>Eukaryota</taxon>
        <taxon>Fungi</taxon>
        <taxon>Dikarya</taxon>
        <taxon>Ascomycota</taxon>
        <taxon>Pezizomycotina</taxon>
        <taxon>Eurotiomycetes</taxon>
        <taxon>Chaetothyriomycetidae</taxon>
        <taxon>Chaetothyriales</taxon>
        <taxon>Herpotrichiellaceae</taxon>
        <taxon>Capronia</taxon>
    </lineage>
</organism>
<comment type="similarity">
    <text evidence="2">Belongs to the eukaryotic/archaeal RNase P protein component 3 family.</text>
</comment>
<proteinExistence type="inferred from homology"/>
<evidence type="ECO:0000256" key="4">
    <source>
        <dbReference type="SAM" id="MobiDB-lite"/>
    </source>
</evidence>
<feature type="compositionally biased region" description="Basic and acidic residues" evidence="4">
    <location>
        <begin position="291"/>
        <end position="300"/>
    </location>
</feature>
<dbReference type="InterPro" id="IPR016195">
    <property type="entry name" value="Pol/histidinol_Pase-like"/>
</dbReference>
<dbReference type="Pfam" id="PF01876">
    <property type="entry name" value="RNase_P_p30"/>
    <property type="match status" value="1"/>
</dbReference>
<comment type="subcellular location">
    <subcellularLocation>
        <location evidence="1">Nucleus</location>
    </subcellularLocation>
</comment>
<dbReference type="SUPFAM" id="SSF89550">
    <property type="entry name" value="PHP domain-like"/>
    <property type="match status" value="1"/>
</dbReference>